<comment type="caution">
    <text evidence="4">The sequence shown here is derived from an EMBL/GenBank/DDBJ whole genome shotgun (WGS) entry which is preliminary data.</text>
</comment>
<name>A0A8J7SGR7_9PROT</name>
<organism evidence="4 5">
    <name type="scientific">Marivibrio halodurans</name>
    <dbReference type="NCBI Taxonomy" id="2039722"/>
    <lineage>
        <taxon>Bacteria</taxon>
        <taxon>Pseudomonadati</taxon>
        <taxon>Pseudomonadota</taxon>
        <taxon>Alphaproteobacteria</taxon>
        <taxon>Rhodospirillales</taxon>
        <taxon>Rhodospirillaceae</taxon>
        <taxon>Marivibrio</taxon>
    </lineage>
</organism>
<feature type="region of interest" description="Disordered" evidence="2">
    <location>
        <begin position="1"/>
        <end position="37"/>
    </location>
</feature>
<dbReference type="GO" id="GO:0005856">
    <property type="term" value="C:cytoskeleton"/>
    <property type="evidence" value="ECO:0007669"/>
    <property type="project" value="TreeGrafter"/>
</dbReference>
<reference evidence="4" key="1">
    <citation type="submission" date="2021-04" db="EMBL/GenBank/DDBJ databases">
        <authorList>
            <person name="Zhang D.-C."/>
        </authorList>
    </citation>
    <scope>NUCLEOTIDE SEQUENCE</scope>
    <source>
        <strain evidence="4">CGMCC 1.15697</strain>
    </source>
</reference>
<keyword evidence="5" id="KW-1185">Reference proteome</keyword>
<dbReference type="PANTHER" id="PTHR10672:SF3">
    <property type="entry name" value="PROTEIN HU-LI TAI SHAO"/>
    <property type="match status" value="1"/>
</dbReference>
<dbReference type="Gene3D" id="3.40.225.10">
    <property type="entry name" value="Class II aldolase/adducin N-terminal domain"/>
    <property type="match status" value="1"/>
</dbReference>
<sequence length="277" mass="30829">MDGIDKSDRRGGGGDRRRSDRRAGDRREGDRRDGACASTAFQAEREDMAAAFRWTARHGMHEGIANHFSLAVSDDGSRFLLNPYGVHFSRMKASDLLLLDAREEPEGMGDAVDPTAYAIHGALHRNLPQARCVLHLHPKYATVLASLADSTIPPIDQNSMRFYERVAIDEGYDGMGLGDEAERLSRTLGNRSVLMMGNHGVMVVGETVARAFDEMVYLERACETVVTAYMTGQPLRRASHEVASKTARQWAEYPAFGEKHFAALRAILDEEEPDYRQ</sequence>
<dbReference type="GO" id="GO:0051015">
    <property type="term" value="F:actin filament binding"/>
    <property type="evidence" value="ECO:0007669"/>
    <property type="project" value="TreeGrafter"/>
</dbReference>
<evidence type="ECO:0000259" key="3">
    <source>
        <dbReference type="SMART" id="SM01007"/>
    </source>
</evidence>
<dbReference type="PANTHER" id="PTHR10672">
    <property type="entry name" value="ADDUCIN"/>
    <property type="match status" value="1"/>
</dbReference>
<evidence type="ECO:0000313" key="4">
    <source>
        <dbReference type="EMBL" id="MBP5855893.1"/>
    </source>
</evidence>
<dbReference type="SMART" id="SM01007">
    <property type="entry name" value="Aldolase_II"/>
    <property type="match status" value="1"/>
</dbReference>
<feature type="domain" description="Class II aldolase/adducin N-terminal" evidence="3">
    <location>
        <begin position="46"/>
        <end position="226"/>
    </location>
</feature>
<accession>A0A8J7SGR7</accession>
<gene>
    <name evidence="4" type="ORF">KAJ83_02655</name>
</gene>
<proteinExistence type="inferred from homology"/>
<dbReference type="InterPro" id="IPR001303">
    <property type="entry name" value="Aldolase_II/adducin_N"/>
</dbReference>
<dbReference type="SUPFAM" id="SSF53639">
    <property type="entry name" value="AraD/HMP-PK domain-like"/>
    <property type="match status" value="1"/>
</dbReference>
<dbReference type="Proteomes" id="UP000672602">
    <property type="component" value="Unassembled WGS sequence"/>
</dbReference>
<dbReference type="NCBIfam" id="NF005689">
    <property type="entry name" value="PRK07490.1"/>
    <property type="match status" value="1"/>
</dbReference>
<feature type="compositionally biased region" description="Basic and acidic residues" evidence="2">
    <location>
        <begin position="1"/>
        <end position="34"/>
    </location>
</feature>
<protein>
    <submittedName>
        <fullName evidence="4">Class II aldolase/adducin family protein</fullName>
    </submittedName>
</protein>
<dbReference type="InterPro" id="IPR036409">
    <property type="entry name" value="Aldolase_II/adducin_N_sf"/>
</dbReference>
<evidence type="ECO:0000256" key="1">
    <source>
        <dbReference type="ARBA" id="ARBA00037961"/>
    </source>
</evidence>
<dbReference type="AlphaFoldDB" id="A0A8J7SGR7"/>
<dbReference type="InterPro" id="IPR051017">
    <property type="entry name" value="Aldolase-II_Adducin_sf"/>
</dbReference>
<dbReference type="Pfam" id="PF00596">
    <property type="entry name" value="Aldolase_II"/>
    <property type="match status" value="1"/>
</dbReference>
<comment type="similarity">
    <text evidence="1">Belongs to the aldolase class II family.</text>
</comment>
<evidence type="ECO:0000313" key="5">
    <source>
        <dbReference type="Proteomes" id="UP000672602"/>
    </source>
</evidence>
<evidence type="ECO:0000256" key="2">
    <source>
        <dbReference type="SAM" id="MobiDB-lite"/>
    </source>
</evidence>
<dbReference type="EMBL" id="JAGMWN010000001">
    <property type="protein sequence ID" value="MBP5855893.1"/>
    <property type="molecule type" value="Genomic_DNA"/>
</dbReference>